<comment type="caution">
    <text evidence="1">The sequence shown here is derived from an EMBL/GenBank/DDBJ whole genome shotgun (WGS) entry which is preliminary data.</text>
</comment>
<keyword evidence="2" id="KW-1185">Reference proteome</keyword>
<sequence length="57" mass="6236">RVVVGVSRTAGGARGVVEVGLVSRNTEGWVTILPIWLRSSGFTEHRAEFDALVEERL</sequence>
<gene>
    <name evidence="1" type="ORF">GOOTI_075_00200</name>
</gene>
<evidence type="ECO:0000313" key="1">
    <source>
        <dbReference type="EMBL" id="GAB33621.1"/>
    </source>
</evidence>
<dbReference type="AlphaFoldDB" id="H5TJG3"/>
<evidence type="ECO:0000313" key="2">
    <source>
        <dbReference type="Proteomes" id="UP000005038"/>
    </source>
</evidence>
<proteinExistence type="predicted"/>
<name>H5TJG3_GORO1</name>
<reference evidence="1" key="1">
    <citation type="submission" date="2012-02" db="EMBL/GenBank/DDBJ databases">
        <title>Whole genome shotgun sequence of Gordonia otitidis NBRC 100426.</title>
        <authorList>
            <person name="Yoshida I."/>
            <person name="Hosoyama A."/>
            <person name="Tsuchikane K."/>
            <person name="Katsumata H."/>
            <person name="Yamazaki S."/>
            <person name="Fujita N."/>
        </authorList>
    </citation>
    <scope>NUCLEOTIDE SEQUENCE [LARGE SCALE GENOMIC DNA]</scope>
    <source>
        <strain evidence="1">NBRC 100426</strain>
    </source>
</reference>
<feature type="non-terminal residue" evidence="1">
    <location>
        <position position="1"/>
    </location>
</feature>
<protein>
    <submittedName>
        <fullName evidence="1">Uncharacterized protein</fullName>
    </submittedName>
</protein>
<dbReference type="Proteomes" id="UP000005038">
    <property type="component" value="Unassembled WGS sequence"/>
</dbReference>
<accession>H5TJG3</accession>
<organism evidence="1 2">
    <name type="scientific">Gordonia otitidis (strain DSM 44809 / CCUG 52243 / JCM 12355 / NBRC 100426 / IFM 10032)</name>
    <dbReference type="NCBI Taxonomy" id="1108044"/>
    <lineage>
        <taxon>Bacteria</taxon>
        <taxon>Bacillati</taxon>
        <taxon>Actinomycetota</taxon>
        <taxon>Actinomycetes</taxon>
        <taxon>Mycobacteriales</taxon>
        <taxon>Gordoniaceae</taxon>
        <taxon>Gordonia</taxon>
    </lineage>
</organism>
<dbReference type="EMBL" id="BAFB01000075">
    <property type="protein sequence ID" value="GAB33621.1"/>
    <property type="molecule type" value="Genomic_DNA"/>
</dbReference>